<keyword evidence="1" id="KW-0812">Transmembrane</keyword>
<dbReference type="Proteomes" id="UP000245464">
    <property type="component" value="Chromosome 10"/>
</dbReference>
<dbReference type="GeneID" id="6345716"/>
<comment type="caution">
    <text evidence="2">The sequence shown here is derived from an EMBL/GenBank/DDBJ whole genome shotgun (WGS) entry which is preliminary data.</text>
</comment>
<proteinExistence type="predicted"/>
<keyword evidence="1" id="KW-1133">Transmembrane helix</keyword>
<accession>A0A834RHY7</accession>
<evidence type="ECO:0000313" key="2">
    <source>
        <dbReference type="EMBL" id="KAF7564478.1"/>
    </source>
</evidence>
<gene>
    <name evidence="2" type="ORF">PtrM4_039120</name>
</gene>
<protein>
    <submittedName>
        <fullName evidence="2">Uncharacterized protein</fullName>
    </submittedName>
</protein>
<name>A0A834RHY7_9PLEO</name>
<dbReference type="EMBL" id="NQIK02000010">
    <property type="protein sequence ID" value="KAF7564478.1"/>
    <property type="molecule type" value="Genomic_DNA"/>
</dbReference>
<dbReference type="AlphaFoldDB" id="A0A834RHY7"/>
<organism evidence="2 3">
    <name type="scientific">Pyrenophora tritici-repentis</name>
    <dbReference type="NCBI Taxonomy" id="45151"/>
    <lineage>
        <taxon>Eukaryota</taxon>
        <taxon>Fungi</taxon>
        <taxon>Dikarya</taxon>
        <taxon>Ascomycota</taxon>
        <taxon>Pezizomycotina</taxon>
        <taxon>Dothideomycetes</taxon>
        <taxon>Pleosporomycetidae</taxon>
        <taxon>Pleosporales</taxon>
        <taxon>Pleosporineae</taxon>
        <taxon>Pleosporaceae</taxon>
        <taxon>Pyrenophora</taxon>
    </lineage>
</organism>
<dbReference type="OMA" id="DDTAFAN"/>
<reference evidence="2" key="1">
    <citation type="journal article" date="2018" name="BMC Genomics">
        <title>Comparative genomics of the wheat fungal pathogen Pyrenophora tritici-repentis reveals chromosomal variations and genome plasticity.</title>
        <authorList>
            <person name="Moolhuijzen P."/>
            <person name="See P.T."/>
            <person name="Hane J.K."/>
            <person name="Shi G."/>
            <person name="Liu Z."/>
            <person name="Oliver R.P."/>
            <person name="Moffat C.S."/>
        </authorList>
    </citation>
    <scope>NUCLEOTIDE SEQUENCE [LARGE SCALE GENOMIC DNA]</scope>
    <source>
        <strain evidence="2">M4</strain>
    </source>
</reference>
<dbReference type="KEGG" id="ptrr:6345716"/>
<evidence type="ECO:0000313" key="3">
    <source>
        <dbReference type="Proteomes" id="UP000245464"/>
    </source>
</evidence>
<evidence type="ECO:0000256" key="1">
    <source>
        <dbReference type="SAM" id="Phobius"/>
    </source>
</evidence>
<dbReference type="RefSeq" id="XP_001937775.1">
    <property type="nucleotide sequence ID" value="XM_001937740.1"/>
</dbReference>
<keyword evidence="1" id="KW-0472">Membrane</keyword>
<feature type="transmembrane region" description="Helical" evidence="1">
    <location>
        <begin position="94"/>
        <end position="116"/>
    </location>
</feature>
<sequence>MRRRLSITTTGPSLGAYSLLSPYSDDDTAFAHNTLCPRYAELDPTSAPPSPASIESFEILDSIPWRRGYISLDTPARRGSTTLLERWMRNKLRAIAMLFLVALAVAGCILGGYHLAVSKASKSNN</sequence>